<accession>A0ABM7QHX3</accession>
<protein>
    <submittedName>
        <fullName evidence="1">Fimbrial assembly protein</fullName>
    </submittedName>
</protein>
<dbReference type="Gene3D" id="3.30.420.40">
    <property type="match status" value="2"/>
</dbReference>
<dbReference type="SUPFAM" id="SSF53067">
    <property type="entry name" value="Actin-like ATPase domain"/>
    <property type="match status" value="2"/>
</dbReference>
<dbReference type="NCBIfam" id="TIGR01175">
    <property type="entry name" value="pilM"/>
    <property type="match status" value="1"/>
</dbReference>
<dbReference type="InterPro" id="IPR005883">
    <property type="entry name" value="PilM"/>
</dbReference>
<dbReference type="InterPro" id="IPR043129">
    <property type="entry name" value="ATPase_NBD"/>
</dbReference>
<evidence type="ECO:0000313" key="2">
    <source>
        <dbReference type="Proteomes" id="UP000680679"/>
    </source>
</evidence>
<dbReference type="PANTHER" id="PTHR32432:SF3">
    <property type="entry name" value="ETHANOLAMINE UTILIZATION PROTEIN EUTJ"/>
    <property type="match status" value="1"/>
</dbReference>
<evidence type="ECO:0000313" key="1">
    <source>
        <dbReference type="EMBL" id="BCU05372.1"/>
    </source>
</evidence>
<gene>
    <name evidence="1" type="primary">pilM</name>
    <name evidence="1" type="ORF">Atep_00490</name>
</gene>
<dbReference type="Pfam" id="PF11104">
    <property type="entry name" value="PilM_2"/>
    <property type="match status" value="1"/>
</dbReference>
<organism evidence="1 2">
    <name type="scientific">Allochromatium tepidum</name>
    <dbReference type="NCBI Taxonomy" id="553982"/>
    <lineage>
        <taxon>Bacteria</taxon>
        <taxon>Pseudomonadati</taxon>
        <taxon>Pseudomonadota</taxon>
        <taxon>Gammaproteobacteria</taxon>
        <taxon>Chromatiales</taxon>
        <taxon>Chromatiaceae</taxon>
        <taxon>Allochromatium</taxon>
    </lineage>
</organism>
<dbReference type="CDD" id="cd24049">
    <property type="entry name" value="ASKHA_NBD_PilM"/>
    <property type="match status" value="1"/>
</dbReference>
<dbReference type="PANTHER" id="PTHR32432">
    <property type="entry name" value="CELL DIVISION PROTEIN FTSA-RELATED"/>
    <property type="match status" value="1"/>
</dbReference>
<reference evidence="1 2" key="1">
    <citation type="submission" date="2021-04" db="EMBL/GenBank/DDBJ databases">
        <title>Complete genome sequencing of Allochromatium tepidum strain NZ.</title>
        <authorList>
            <person name="Tsukatani Y."/>
            <person name="Mori H."/>
        </authorList>
    </citation>
    <scope>NUCLEOTIDE SEQUENCE [LARGE SCALE GENOMIC DNA]</scope>
    <source>
        <strain evidence="1 2">NZ</strain>
    </source>
</reference>
<proteinExistence type="predicted"/>
<dbReference type="Proteomes" id="UP000680679">
    <property type="component" value="Chromosome"/>
</dbReference>
<dbReference type="PIRSF" id="PIRSF019169">
    <property type="entry name" value="PilM"/>
    <property type="match status" value="1"/>
</dbReference>
<keyword evidence="2" id="KW-1185">Reference proteome</keyword>
<dbReference type="Gene3D" id="3.30.1490.300">
    <property type="match status" value="1"/>
</dbReference>
<dbReference type="PRINTS" id="PR00301">
    <property type="entry name" value="HEATSHOCK70"/>
</dbReference>
<dbReference type="RefSeq" id="WP_213379456.1">
    <property type="nucleotide sequence ID" value="NZ_AP024563.1"/>
</dbReference>
<name>A0ABM7QHX3_9GAMM</name>
<dbReference type="EMBL" id="AP024563">
    <property type="protein sequence ID" value="BCU05372.1"/>
    <property type="molecule type" value="Genomic_DNA"/>
</dbReference>
<sequence length="353" mass="38470">MFGLTRKNSPLLGIDIGTTAIKLIELSRTATTPVPRFRVEHYAIEPLPGTAIVEKKIVEHEVVGDGIRRALIRSGAKTKRAAVALAGSLVITKVINMPAALKDAEMESQIQLEADQYIPYPLEEVNLDFSVLGPSPSDPALVEVLLAASRRENVDDRISVLEIAGLTPLVVDVEAYAMEHACSMFLDGKEAPILGIVDVGASTTTLHVFSEGRIMYTREQNFGGRQLREEVRRRYGLTDEQSAQKIRDGDVADTYEIDVLNPFKEALALQIGRALQFFYSGTTFSRVDRILLAGGSAGIPGVDALVEERLRIPTTVANPFSQMSFASRVNSKSLMREAPGMMVAVGLALRGFD</sequence>
<dbReference type="InterPro" id="IPR050696">
    <property type="entry name" value="FtsA/MreB"/>
</dbReference>